<accession>A0A0V0GNI7</accession>
<protein>
    <submittedName>
        <fullName evidence="1">Putative ovule protein</fullName>
    </submittedName>
</protein>
<organism evidence="1">
    <name type="scientific">Solanum chacoense</name>
    <name type="common">Chaco potato</name>
    <dbReference type="NCBI Taxonomy" id="4108"/>
    <lineage>
        <taxon>Eukaryota</taxon>
        <taxon>Viridiplantae</taxon>
        <taxon>Streptophyta</taxon>
        <taxon>Embryophyta</taxon>
        <taxon>Tracheophyta</taxon>
        <taxon>Spermatophyta</taxon>
        <taxon>Magnoliopsida</taxon>
        <taxon>eudicotyledons</taxon>
        <taxon>Gunneridae</taxon>
        <taxon>Pentapetalae</taxon>
        <taxon>asterids</taxon>
        <taxon>lamiids</taxon>
        <taxon>Solanales</taxon>
        <taxon>Solanaceae</taxon>
        <taxon>Solanoideae</taxon>
        <taxon>Solaneae</taxon>
        <taxon>Solanum</taxon>
    </lineage>
</organism>
<proteinExistence type="predicted"/>
<name>A0A0V0GNI7_SOLCH</name>
<dbReference type="EMBL" id="GEDG01034282">
    <property type="protein sequence ID" value="JAP09812.1"/>
    <property type="molecule type" value="Transcribed_RNA"/>
</dbReference>
<dbReference type="AlphaFoldDB" id="A0A0V0GNI7"/>
<sequence>MDQFILWNKGTTFTESTYHIHHNLSTCSVLLKNEQEEICKLPRNKAQQIYPSSLMLQCNSLLK</sequence>
<reference evidence="1" key="1">
    <citation type="submission" date="2015-12" db="EMBL/GenBank/DDBJ databases">
        <title>Gene expression during late stages of embryo sac development: a critical building block for successful pollen-pistil interactions.</title>
        <authorList>
            <person name="Liu Y."/>
            <person name="Joly V."/>
            <person name="Sabar M."/>
            <person name="Matton D.P."/>
        </authorList>
    </citation>
    <scope>NUCLEOTIDE SEQUENCE</scope>
</reference>
<evidence type="ECO:0000313" key="1">
    <source>
        <dbReference type="EMBL" id="JAP09812.1"/>
    </source>
</evidence>